<feature type="region of interest" description="Disordered" evidence="2">
    <location>
        <begin position="348"/>
        <end position="377"/>
    </location>
</feature>
<feature type="region of interest" description="Disordered" evidence="2">
    <location>
        <begin position="1"/>
        <end position="28"/>
    </location>
</feature>
<evidence type="ECO:0000256" key="2">
    <source>
        <dbReference type="SAM" id="MobiDB-lite"/>
    </source>
</evidence>
<comment type="caution">
    <text evidence="3">The sequence shown here is derived from an EMBL/GenBank/DDBJ whole genome shotgun (WGS) entry which is preliminary data.</text>
</comment>
<dbReference type="AlphaFoldDB" id="A0AAV9ITI1"/>
<feature type="coiled-coil region" evidence="1">
    <location>
        <begin position="423"/>
        <end position="457"/>
    </location>
</feature>
<protein>
    <submittedName>
        <fullName evidence="3">Uncharacterized protein</fullName>
    </submittedName>
</protein>
<feature type="compositionally biased region" description="Polar residues" evidence="2">
    <location>
        <begin position="16"/>
        <end position="28"/>
    </location>
</feature>
<feature type="coiled-coil region" evidence="1">
    <location>
        <begin position="188"/>
        <end position="268"/>
    </location>
</feature>
<sequence length="550" mass="59335">MPSGLGAPERDRLGGTDTSNGRFTFHTFQSPEVNRRRRLATLRWLRGQAPPLSRVDAGCRARGGGESHPPLRQYGGENHPSNLNATAGGASSHSGKKSVTFEDALAATNTPHPDGYTVGEGALVCARKAHAAAVCLAAALERATNFGAGVDQVVRSLRKSGACSATGNAAHALLGASHRRLPAPHRLAASLEREIARVTERCQQLQRFLHHLENRCLDTIDTADVRAELDASINASVEEAVDALQNDIRGMQRERDGLLTELTKAEAQCGRAAAAAISSRRRVGREAIQVVADMADDYRAVCGSEAMLPDLHLLREAAVAAPDVSVDVRMATAPVQRLFEHMQQLLANAQAPRASPTASSASPPSDDNEEYPDDAAEERRATLRLVRSAHRRLREQVHHLQTALEGYTTGESEGEAAWRQRLQDELQQQYDAARTRCAELEAARRHADEQRLLAEERASVALEILLLGGAPHITANTAGYTERHRLLAMELLSSQLALSEDGSLRIAGDEDEQEALGLLAACQLVHRREGGAYFILEPPEAPSGGRAPTP</sequence>
<dbReference type="EMBL" id="JANCYW010000004">
    <property type="protein sequence ID" value="KAK4535376.1"/>
    <property type="molecule type" value="Genomic_DNA"/>
</dbReference>
<feature type="compositionally biased region" description="Low complexity" evidence="2">
    <location>
        <begin position="349"/>
        <end position="365"/>
    </location>
</feature>
<keyword evidence="4" id="KW-1185">Reference proteome</keyword>
<accession>A0AAV9ITI1</accession>
<evidence type="ECO:0000313" key="4">
    <source>
        <dbReference type="Proteomes" id="UP001301350"/>
    </source>
</evidence>
<proteinExistence type="predicted"/>
<evidence type="ECO:0000313" key="3">
    <source>
        <dbReference type="EMBL" id="KAK4535376.1"/>
    </source>
</evidence>
<feature type="compositionally biased region" description="Acidic residues" evidence="2">
    <location>
        <begin position="366"/>
        <end position="376"/>
    </location>
</feature>
<reference evidence="3 4" key="1">
    <citation type="submission" date="2022-07" db="EMBL/GenBank/DDBJ databases">
        <title>Genome-wide signatures of adaptation to extreme environments.</title>
        <authorList>
            <person name="Cho C.H."/>
            <person name="Yoon H.S."/>
        </authorList>
    </citation>
    <scope>NUCLEOTIDE SEQUENCE [LARGE SCALE GENOMIC DNA]</scope>
    <source>
        <strain evidence="3 4">DBV 063 E5</strain>
    </source>
</reference>
<feature type="region of interest" description="Disordered" evidence="2">
    <location>
        <begin position="55"/>
        <end position="96"/>
    </location>
</feature>
<dbReference type="Proteomes" id="UP001301350">
    <property type="component" value="Unassembled WGS sequence"/>
</dbReference>
<evidence type="ECO:0000256" key="1">
    <source>
        <dbReference type="SAM" id="Coils"/>
    </source>
</evidence>
<gene>
    <name evidence="3" type="ORF">CDCA_CDCA04G1401</name>
</gene>
<keyword evidence="1" id="KW-0175">Coiled coil</keyword>
<name>A0AAV9ITI1_CYACA</name>
<organism evidence="3 4">
    <name type="scientific">Cyanidium caldarium</name>
    <name type="common">Red alga</name>
    <dbReference type="NCBI Taxonomy" id="2771"/>
    <lineage>
        <taxon>Eukaryota</taxon>
        <taxon>Rhodophyta</taxon>
        <taxon>Bangiophyceae</taxon>
        <taxon>Cyanidiales</taxon>
        <taxon>Cyanidiaceae</taxon>
        <taxon>Cyanidium</taxon>
    </lineage>
</organism>